<dbReference type="Proteomes" id="UP000276282">
    <property type="component" value="Unassembled WGS sequence"/>
</dbReference>
<reference evidence="2 3" key="1">
    <citation type="submission" date="2018-10" db="EMBL/GenBank/DDBJ databases">
        <title>Genomic Encyclopedia of Archaeal and Bacterial Type Strains, Phase II (KMG-II): from individual species to whole genera.</title>
        <authorList>
            <person name="Goeker M."/>
        </authorList>
    </citation>
    <scope>NUCLEOTIDE SEQUENCE [LARGE SCALE GENOMIC DNA]</scope>
    <source>
        <strain evidence="2 3">DSM 19839</strain>
    </source>
</reference>
<proteinExistence type="predicted"/>
<protein>
    <submittedName>
        <fullName evidence="2">Uncharacterized protein DUF1801</fullName>
    </submittedName>
</protein>
<dbReference type="RefSeq" id="WP_121344790.1">
    <property type="nucleotide sequence ID" value="NZ_RBLG01000001.1"/>
</dbReference>
<dbReference type="SUPFAM" id="SSF159888">
    <property type="entry name" value="YdhG-like"/>
    <property type="match status" value="1"/>
</dbReference>
<sequence length="142" mass="16782">MKDLHVKSSPEVMSVFREYPNSVRPQMLALRKMILETAEGIDEITEIEETLKWSEPSYITKFGSTLRIDWKQKSPNQYAMYFQCSTRLVDTFKIIFRSTFQYEGKRAIIFQIPYEIPEHELKYCIKAALLYHKVKHLPTLGI</sequence>
<dbReference type="Pfam" id="PF08818">
    <property type="entry name" value="DUF1801"/>
    <property type="match status" value="1"/>
</dbReference>
<evidence type="ECO:0000259" key="1">
    <source>
        <dbReference type="Pfam" id="PF08818"/>
    </source>
</evidence>
<gene>
    <name evidence="2" type="ORF">BC962_1039</name>
</gene>
<keyword evidence="3" id="KW-1185">Reference proteome</keyword>
<comment type="caution">
    <text evidence="2">The sequence shown here is derived from an EMBL/GenBank/DDBJ whole genome shotgun (WGS) entry which is preliminary data.</text>
</comment>
<dbReference type="EMBL" id="RBLG01000001">
    <property type="protein sequence ID" value="RKS56060.1"/>
    <property type="molecule type" value="Genomic_DNA"/>
</dbReference>
<accession>A0A495PZU4</accession>
<evidence type="ECO:0000313" key="3">
    <source>
        <dbReference type="Proteomes" id="UP000276282"/>
    </source>
</evidence>
<name>A0A495PZU4_9FLAO</name>
<evidence type="ECO:0000313" key="2">
    <source>
        <dbReference type="EMBL" id="RKS56060.1"/>
    </source>
</evidence>
<feature type="domain" description="YdhG-like" evidence="1">
    <location>
        <begin position="24"/>
        <end position="129"/>
    </location>
</feature>
<dbReference type="OrthoDB" id="328972at2"/>
<organism evidence="2 3">
    <name type="scientific">Gillisia mitskevichiae</name>
    <dbReference type="NCBI Taxonomy" id="270921"/>
    <lineage>
        <taxon>Bacteria</taxon>
        <taxon>Pseudomonadati</taxon>
        <taxon>Bacteroidota</taxon>
        <taxon>Flavobacteriia</taxon>
        <taxon>Flavobacteriales</taxon>
        <taxon>Flavobacteriaceae</taxon>
        <taxon>Gillisia</taxon>
    </lineage>
</organism>
<dbReference type="AlphaFoldDB" id="A0A495PZU4"/>
<dbReference type="InterPro" id="IPR014922">
    <property type="entry name" value="YdhG-like"/>
</dbReference>